<name>A0A0D6P528_9PROT</name>
<evidence type="ECO:0000313" key="2">
    <source>
        <dbReference type="EMBL" id="GAN76298.1"/>
    </source>
</evidence>
<feature type="compositionally biased region" description="Basic and acidic residues" evidence="1">
    <location>
        <begin position="46"/>
        <end position="62"/>
    </location>
</feature>
<gene>
    <name evidence="2" type="ORF">Asru_0084_09</name>
</gene>
<accession>A0A0D6P528</accession>
<evidence type="ECO:0000313" key="3">
    <source>
        <dbReference type="Proteomes" id="UP000032680"/>
    </source>
</evidence>
<evidence type="ECO:0000256" key="1">
    <source>
        <dbReference type="SAM" id="MobiDB-lite"/>
    </source>
</evidence>
<comment type="caution">
    <text evidence="2">The sequence shown here is derived from an EMBL/GenBank/DDBJ whole genome shotgun (WGS) entry which is preliminary data.</text>
</comment>
<reference evidence="2 3" key="1">
    <citation type="submission" date="2012-11" db="EMBL/GenBank/DDBJ databases">
        <title>Whole genome sequence of Acidisphaera rubrifaciens HS-AP3.</title>
        <authorList>
            <person name="Azuma Y."/>
            <person name="Higashiura N."/>
            <person name="Hirakawa H."/>
            <person name="Matsushita K."/>
        </authorList>
    </citation>
    <scope>NUCLEOTIDE SEQUENCE [LARGE SCALE GENOMIC DNA]</scope>
    <source>
        <strain evidence="2 3">HS-AP3</strain>
    </source>
</reference>
<dbReference type="EMBL" id="BANB01000084">
    <property type="protein sequence ID" value="GAN76298.1"/>
    <property type="molecule type" value="Genomic_DNA"/>
</dbReference>
<sequence>MPQDNMYGREIDTPGGDKQPHQDIQALNALPRGRPWNVQQKRKARQSQERRSEPHKQDELWSRRHAGQRG</sequence>
<keyword evidence="3" id="KW-1185">Reference proteome</keyword>
<proteinExistence type="predicted"/>
<dbReference type="AlphaFoldDB" id="A0A0D6P528"/>
<feature type="region of interest" description="Disordered" evidence="1">
    <location>
        <begin position="1"/>
        <end position="70"/>
    </location>
</feature>
<protein>
    <submittedName>
        <fullName evidence="2">Uncharacterized protein</fullName>
    </submittedName>
</protein>
<dbReference type="Proteomes" id="UP000032680">
    <property type="component" value="Unassembled WGS sequence"/>
</dbReference>
<organism evidence="2 3">
    <name type="scientific">Acidisphaera rubrifaciens HS-AP3</name>
    <dbReference type="NCBI Taxonomy" id="1231350"/>
    <lineage>
        <taxon>Bacteria</taxon>
        <taxon>Pseudomonadati</taxon>
        <taxon>Pseudomonadota</taxon>
        <taxon>Alphaproteobacteria</taxon>
        <taxon>Acetobacterales</taxon>
        <taxon>Acetobacteraceae</taxon>
        <taxon>Acidisphaera</taxon>
    </lineage>
</organism>